<gene>
    <name evidence="1" type="ORF">GCM10017581_023820</name>
</gene>
<keyword evidence="2" id="KW-1185">Reference proteome</keyword>
<dbReference type="Gene3D" id="2.130.10.10">
    <property type="entry name" value="YVTN repeat-like/Quinoprotein amine dehydrogenase"/>
    <property type="match status" value="1"/>
</dbReference>
<dbReference type="Proteomes" id="UP001143480">
    <property type="component" value="Unassembled WGS sequence"/>
</dbReference>
<reference evidence="1" key="2">
    <citation type="submission" date="2023-01" db="EMBL/GenBank/DDBJ databases">
        <authorList>
            <person name="Sun Q."/>
            <person name="Evtushenko L."/>
        </authorList>
    </citation>
    <scope>NUCLEOTIDE SEQUENCE</scope>
    <source>
        <strain evidence="1">VKM Ac-1321</strain>
    </source>
</reference>
<name>A0A9W6NL08_9ACTN</name>
<sequence>MRIGPLRRPERFMVLRMHLARYVRNVRSRWWWRLPILAAALTVLAGVPAIAVVAPAALPAPSFDGPVYSVAYRGDVVFVGGQFAAAVVAGRRMPRQHLAAFDARTGRLLDWAPPADGTVQALAVAGGTVYAATDSGLTGLDAGTGAASGFKHRVAGRVTALAAGADRLYAGGRFSAVDGVKRGNLAAFTLAGGALDPAWTAGVDDAVNGLGVDGSRVYLGGRFHRVNGSSALRLAAVDASTGALDRGFRPNPPAEVLGVATEARPGERGGAAVVAAMGGQGGRAAGYSAAGAMRWQRVFDGDVQTVAVLDGVTYLGGHFDAACTTTRNGAHGICTDGAAARVKLAAVDRSGRLLDWAPQANGIVGVRSLAAGAATGTVTAGGEFTTIGGIVQKRVAIFG</sequence>
<reference evidence="1" key="1">
    <citation type="journal article" date="2014" name="Int. J. Syst. Evol. Microbiol.">
        <title>Complete genome sequence of Corynebacterium casei LMG S-19264T (=DSM 44701T), isolated from a smear-ripened cheese.</title>
        <authorList>
            <consortium name="US DOE Joint Genome Institute (JGI-PGF)"/>
            <person name="Walter F."/>
            <person name="Albersmeier A."/>
            <person name="Kalinowski J."/>
            <person name="Ruckert C."/>
        </authorList>
    </citation>
    <scope>NUCLEOTIDE SEQUENCE</scope>
    <source>
        <strain evidence="1">VKM Ac-1321</strain>
    </source>
</reference>
<dbReference type="SUPFAM" id="SSF50998">
    <property type="entry name" value="Quinoprotein alcohol dehydrogenase-like"/>
    <property type="match status" value="1"/>
</dbReference>
<proteinExistence type="predicted"/>
<protein>
    <submittedName>
        <fullName evidence="1">Uncharacterized protein</fullName>
    </submittedName>
</protein>
<dbReference type="InterPro" id="IPR015943">
    <property type="entry name" value="WD40/YVTN_repeat-like_dom_sf"/>
</dbReference>
<organism evidence="1 2">
    <name type="scientific">Dactylosporangium matsuzakiense</name>
    <dbReference type="NCBI Taxonomy" id="53360"/>
    <lineage>
        <taxon>Bacteria</taxon>
        <taxon>Bacillati</taxon>
        <taxon>Actinomycetota</taxon>
        <taxon>Actinomycetes</taxon>
        <taxon>Micromonosporales</taxon>
        <taxon>Micromonosporaceae</taxon>
        <taxon>Dactylosporangium</taxon>
    </lineage>
</organism>
<evidence type="ECO:0000313" key="2">
    <source>
        <dbReference type="Proteomes" id="UP001143480"/>
    </source>
</evidence>
<comment type="caution">
    <text evidence="1">The sequence shown here is derived from an EMBL/GenBank/DDBJ whole genome shotgun (WGS) entry which is preliminary data.</text>
</comment>
<dbReference type="InterPro" id="IPR011047">
    <property type="entry name" value="Quinoprotein_ADH-like_sf"/>
</dbReference>
<dbReference type="AlphaFoldDB" id="A0A9W6NL08"/>
<dbReference type="EMBL" id="BSFP01000009">
    <property type="protein sequence ID" value="GLL00641.1"/>
    <property type="molecule type" value="Genomic_DNA"/>
</dbReference>
<accession>A0A9W6NL08</accession>
<evidence type="ECO:0000313" key="1">
    <source>
        <dbReference type="EMBL" id="GLL00641.1"/>
    </source>
</evidence>